<organism evidence="3 4">
    <name type="scientific">Caenorhabditis angaria</name>
    <dbReference type="NCBI Taxonomy" id="860376"/>
    <lineage>
        <taxon>Eukaryota</taxon>
        <taxon>Metazoa</taxon>
        <taxon>Ecdysozoa</taxon>
        <taxon>Nematoda</taxon>
        <taxon>Chromadorea</taxon>
        <taxon>Rhabditida</taxon>
        <taxon>Rhabditina</taxon>
        <taxon>Rhabditomorpha</taxon>
        <taxon>Rhabditoidea</taxon>
        <taxon>Rhabditidae</taxon>
        <taxon>Peloderinae</taxon>
        <taxon>Caenorhabditis</taxon>
    </lineage>
</organism>
<feature type="domain" description="C-type lectin" evidence="2">
    <location>
        <begin position="240"/>
        <end position="323"/>
    </location>
</feature>
<reference evidence="3" key="1">
    <citation type="submission" date="2022-11" db="EMBL/GenBank/DDBJ databases">
        <authorList>
            <person name="Kikuchi T."/>
        </authorList>
    </citation>
    <scope>NUCLEOTIDE SEQUENCE</scope>
    <source>
        <strain evidence="3">PS1010</strain>
    </source>
</reference>
<feature type="chain" id="PRO_5040238403" description="C-type lectin domain-containing protein" evidence="1">
    <location>
        <begin position="19"/>
        <end position="340"/>
    </location>
</feature>
<dbReference type="PROSITE" id="PS50041">
    <property type="entry name" value="C_TYPE_LECTIN_2"/>
    <property type="match status" value="2"/>
</dbReference>
<dbReference type="EMBL" id="CANHGI010000004">
    <property type="protein sequence ID" value="CAI5448160.1"/>
    <property type="molecule type" value="Genomic_DNA"/>
</dbReference>
<dbReference type="Pfam" id="PF00059">
    <property type="entry name" value="Lectin_C"/>
    <property type="match status" value="1"/>
</dbReference>
<dbReference type="AlphaFoldDB" id="A0A9P1IM59"/>
<dbReference type="OrthoDB" id="5801845at2759"/>
<keyword evidence="1" id="KW-0732">Signal</keyword>
<evidence type="ECO:0000259" key="2">
    <source>
        <dbReference type="PROSITE" id="PS50041"/>
    </source>
</evidence>
<evidence type="ECO:0000313" key="4">
    <source>
        <dbReference type="Proteomes" id="UP001152747"/>
    </source>
</evidence>
<dbReference type="InterPro" id="IPR001304">
    <property type="entry name" value="C-type_lectin-like"/>
</dbReference>
<dbReference type="Proteomes" id="UP001152747">
    <property type="component" value="Unassembled WGS sequence"/>
</dbReference>
<feature type="domain" description="C-type lectin" evidence="2">
    <location>
        <begin position="32"/>
        <end position="147"/>
    </location>
</feature>
<keyword evidence="4" id="KW-1185">Reference proteome</keyword>
<dbReference type="SUPFAM" id="SSF56436">
    <property type="entry name" value="C-type lectin-like"/>
    <property type="match status" value="2"/>
</dbReference>
<gene>
    <name evidence="3" type="ORF">CAMP_LOCUS10797</name>
</gene>
<comment type="caution">
    <text evidence="3">The sequence shown here is derived from an EMBL/GenBank/DDBJ whole genome shotgun (WGS) entry which is preliminary data.</text>
</comment>
<dbReference type="Gene3D" id="3.10.100.10">
    <property type="entry name" value="Mannose-Binding Protein A, subunit A"/>
    <property type="match status" value="2"/>
</dbReference>
<dbReference type="SMART" id="SM00034">
    <property type="entry name" value="CLECT"/>
    <property type="match status" value="2"/>
</dbReference>
<proteinExistence type="predicted"/>
<evidence type="ECO:0000256" key="1">
    <source>
        <dbReference type="SAM" id="SignalP"/>
    </source>
</evidence>
<protein>
    <recommendedName>
        <fullName evidence="2">C-type lectin domain-containing protein</fullName>
    </recommendedName>
</protein>
<accession>A0A9P1IM59</accession>
<dbReference type="InterPro" id="IPR016187">
    <property type="entry name" value="CTDL_fold"/>
</dbReference>
<dbReference type="PANTHER" id="PTHR23062">
    <property type="entry name" value="HYPOTHETICAL PROTEIN C.ELEGANS"/>
    <property type="match status" value="1"/>
</dbReference>
<name>A0A9P1IM59_9PELO</name>
<dbReference type="CDD" id="cd00037">
    <property type="entry name" value="CLECT"/>
    <property type="match status" value="2"/>
</dbReference>
<evidence type="ECO:0000313" key="3">
    <source>
        <dbReference type="EMBL" id="CAI5448160.1"/>
    </source>
</evidence>
<dbReference type="PANTHER" id="PTHR23062:SF2">
    <property type="entry name" value="C-TYPE LECTIN DOMAIN-CONTAINING PROTEIN"/>
    <property type="match status" value="1"/>
</dbReference>
<dbReference type="GO" id="GO:0045087">
    <property type="term" value="P:innate immune response"/>
    <property type="evidence" value="ECO:0007669"/>
    <property type="project" value="TreeGrafter"/>
</dbReference>
<feature type="signal peptide" evidence="1">
    <location>
        <begin position="1"/>
        <end position="18"/>
    </location>
</feature>
<dbReference type="InterPro" id="IPR016186">
    <property type="entry name" value="C-type_lectin-like/link_sf"/>
</dbReference>
<sequence>MMSRTVLVLLIIIFSVITFSSQTCRYSTDKLIGSRCYMFVTKSHNFESAQKYCHGFGYYLATVDNAIVSNFLASFAGSEFSKSNGQFWIGLSRVHDFSLFTWDDSTPFAFTNFASGYPNKEDYVAENIQNGKWVTIAAHKSLPFICSSNLTSTGTTTTTSSTSFRTSTKAGTTKPTVTTKKIVTTTTTVPKTTTTHRTACPSGFKLLGTKCFIVIEYGNDSDYPNVSPNSPPLTAESLRCQKVGAQLASIHSEDLDEQLIGLIYDKFNEAAYATIGLRNTDTSVENGKWSWFDNSTLDYTRFGNAFPKTGDLLAQASTNGFWNTYTRTAPTEGVICSMDL</sequence>